<evidence type="ECO:0000313" key="4">
    <source>
        <dbReference type="EnsemblProtists" id="EKX43200"/>
    </source>
</evidence>
<dbReference type="Gene3D" id="3.40.50.720">
    <property type="entry name" value="NAD(P)-binding Rossmann-like Domain"/>
    <property type="match status" value="1"/>
</dbReference>
<feature type="domain" description="NAD(P)-binding" evidence="2">
    <location>
        <begin position="39"/>
        <end position="252"/>
    </location>
</feature>
<dbReference type="KEGG" id="gtt:GUITHDRAFT_140761"/>
<gene>
    <name evidence="3" type="ORF">GUITHDRAFT_140761</name>
</gene>
<dbReference type="SUPFAM" id="SSF51735">
    <property type="entry name" value="NAD(P)-binding Rossmann-fold domains"/>
    <property type="match status" value="1"/>
</dbReference>
<protein>
    <recommendedName>
        <fullName evidence="2">NAD(P)-binding domain-containing protein</fullName>
    </recommendedName>
</protein>
<dbReference type="EMBL" id="JH993012">
    <property type="protein sequence ID" value="EKX43200.1"/>
    <property type="molecule type" value="Genomic_DNA"/>
</dbReference>
<organism evidence="3">
    <name type="scientific">Guillardia theta (strain CCMP2712)</name>
    <name type="common">Cryptophyte</name>
    <dbReference type="NCBI Taxonomy" id="905079"/>
    <lineage>
        <taxon>Eukaryota</taxon>
        <taxon>Cryptophyceae</taxon>
        <taxon>Pyrenomonadales</taxon>
        <taxon>Geminigeraceae</taxon>
        <taxon>Guillardia</taxon>
    </lineage>
</organism>
<evidence type="ECO:0000256" key="1">
    <source>
        <dbReference type="SAM" id="Phobius"/>
    </source>
</evidence>
<dbReference type="GeneID" id="17299861"/>
<feature type="transmembrane region" description="Helical" evidence="1">
    <location>
        <begin position="303"/>
        <end position="326"/>
    </location>
</feature>
<proteinExistence type="predicted"/>
<dbReference type="Pfam" id="PF13460">
    <property type="entry name" value="NAD_binding_10"/>
    <property type="match status" value="1"/>
</dbReference>
<keyword evidence="1" id="KW-0812">Transmembrane</keyword>
<name>L1J536_GUITC</name>
<dbReference type="PANTHER" id="PTHR15020:SF50">
    <property type="entry name" value="UPF0659 PROTEIN YMR090W"/>
    <property type="match status" value="1"/>
</dbReference>
<dbReference type="PaxDb" id="55529-EKX43200"/>
<dbReference type="InterPro" id="IPR036291">
    <property type="entry name" value="NAD(P)-bd_dom_sf"/>
</dbReference>
<dbReference type="CDD" id="cd05243">
    <property type="entry name" value="SDR_a5"/>
    <property type="match status" value="1"/>
</dbReference>
<dbReference type="PANTHER" id="PTHR15020">
    <property type="entry name" value="FLAVIN REDUCTASE-RELATED"/>
    <property type="match status" value="1"/>
</dbReference>
<sequence length="334" mass="36283">MRPAFAPSPVLAGGSSLKLAGGRRGLNSLSMTNKVFVAGGTGKVGRIVVKRLLEEDWKVVAIARNETSDIARELASMGAEVRKGDVCDLEGLKECMKGCEYVVSLVGCSPPRFVKISDLWSDPRKDANHPANVQYQGVKNLLEASKTENVKKFVRLTGLAVGASPWNPVSILFSLLLSFSTYWNRKGEMLLRESGVDYSIIRPGGLKDVPRAREGTDKLFLASEAWGDKTPPFTTGISRADVADLCCLSLTDKRLSRATLRVNRMRPPTADNNYFEDPQAKSTWEELLDTVEPDKKPLEEVDYTLPVGLAATAVAGVLGIVVGWVAKLALSLFG</sequence>
<dbReference type="InterPro" id="IPR016040">
    <property type="entry name" value="NAD(P)-bd_dom"/>
</dbReference>
<dbReference type="eggNOG" id="KOG1203">
    <property type="taxonomic scope" value="Eukaryota"/>
</dbReference>
<evidence type="ECO:0000259" key="2">
    <source>
        <dbReference type="Pfam" id="PF13460"/>
    </source>
</evidence>
<dbReference type="HOGENOM" id="CLU_837689_0_0_1"/>
<keyword evidence="1" id="KW-1133">Transmembrane helix</keyword>
<reference evidence="4" key="3">
    <citation type="submission" date="2016-03" db="UniProtKB">
        <authorList>
            <consortium name="EnsemblProtists"/>
        </authorList>
    </citation>
    <scope>IDENTIFICATION</scope>
</reference>
<dbReference type="STRING" id="905079.L1J536"/>
<keyword evidence="5" id="KW-1185">Reference proteome</keyword>
<accession>L1J536</accession>
<dbReference type="AlphaFoldDB" id="L1J536"/>
<dbReference type="OMA" id="CTHHLLY"/>
<dbReference type="RefSeq" id="XP_005830180.1">
    <property type="nucleotide sequence ID" value="XM_005830123.1"/>
</dbReference>
<reference evidence="5" key="2">
    <citation type="submission" date="2012-11" db="EMBL/GenBank/DDBJ databases">
        <authorList>
            <person name="Kuo A."/>
            <person name="Curtis B.A."/>
            <person name="Tanifuji G."/>
            <person name="Burki F."/>
            <person name="Gruber A."/>
            <person name="Irimia M."/>
            <person name="Maruyama S."/>
            <person name="Arias M.C."/>
            <person name="Ball S.G."/>
            <person name="Gile G.H."/>
            <person name="Hirakawa Y."/>
            <person name="Hopkins J.F."/>
            <person name="Rensing S.A."/>
            <person name="Schmutz J."/>
            <person name="Symeonidi A."/>
            <person name="Elias M."/>
            <person name="Eveleigh R.J."/>
            <person name="Herman E.K."/>
            <person name="Klute M.J."/>
            <person name="Nakayama T."/>
            <person name="Obornik M."/>
            <person name="Reyes-Prieto A."/>
            <person name="Armbrust E.V."/>
            <person name="Aves S.J."/>
            <person name="Beiko R.G."/>
            <person name="Coutinho P."/>
            <person name="Dacks J.B."/>
            <person name="Durnford D.G."/>
            <person name="Fast N.M."/>
            <person name="Green B.R."/>
            <person name="Grisdale C."/>
            <person name="Hempe F."/>
            <person name="Henrissat B."/>
            <person name="Hoppner M.P."/>
            <person name="Ishida K.-I."/>
            <person name="Kim E."/>
            <person name="Koreny L."/>
            <person name="Kroth P.G."/>
            <person name="Liu Y."/>
            <person name="Malik S.-B."/>
            <person name="Maier U.G."/>
            <person name="McRose D."/>
            <person name="Mock T."/>
            <person name="Neilson J.A."/>
            <person name="Onodera N.T."/>
            <person name="Poole A.M."/>
            <person name="Pritham E.J."/>
            <person name="Richards T.A."/>
            <person name="Rocap G."/>
            <person name="Roy S.W."/>
            <person name="Sarai C."/>
            <person name="Schaack S."/>
            <person name="Shirato S."/>
            <person name="Slamovits C.H."/>
            <person name="Spencer D.F."/>
            <person name="Suzuki S."/>
            <person name="Worden A.Z."/>
            <person name="Zauner S."/>
            <person name="Barry K."/>
            <person name="Bell C."/>
            <person name="Bharti A.K."/>
            <person name="Crow J.A."/>
            <person name="Grimwood J."/>
            <person name="Kramer R."/>
            <person name="Lindquist E."/>
            <person name="Lucas S."/>
            <person name="Salamov A."/>
            <person name="McFadden G.I."/>
            <person name="Lane C.E."/>
            <person name="Keeling P.J."/>
            <person name="Gray M.W."/>
            <person name="Grigoriev I.V."/>
            <person name="Archibald J.M."/>
        </authorList>
    </citation>
    <scope>NUCLEOTIDE SEQUENCE</scope>
    <source>
        <strain evidence="5">CCMP2712</strain>
    </source>
</reference>
<evidence type="ECO:0000313" key="3">
    <source>
        <dbReference type="EMBL" id="EKX43200.1"/>
    </source>
</evidence>
<dbReference type="OrthoDB" id="419598at2759"/>
<keyword evidence="1" id="KW-0472">Membrane</keyword>
<evidence type="ECO:0000313" key="5">
    <source>
        <dbReference type="Proteomes" id="UP000011087"/>
    </source>
</evidence>
<dbReference type="EnsemblProtists" id="EKX43200">
    <property type="protein sequence ID" value="EKX43200"/>
    <property type="gene ID" value="GUITHDRAFT_140761"/>
</dbReference>
<dbReference type="Proteomes" id="UP000011087">
    <property type="component" value="Unassembled WGS sequence"/>
</dbReference>
<reference evidence="3 5" key="1">
    <citation type="journal article" date="2012" name="Nature">
        <title>Algal genomes reveal evolutionary mosaicism and the fate of nucleomorphs.</title>
        <authorList>
            <consortium name="DOE Joint Genome Institute"/>
            <person name="Curtis B.A."/>
            <person name="Tanifuji G."/>
            <person name="Burki F."/>
            <person name="Gruber A."/>
            <person name="Irimia M."/>
            <person name="Maruyama S."/>
            <person name="Arias M.C."/>
            <person name="Ball S.G."/>
            <person name="Gile G.H."/>
            <person name="Hirakawa Y."/>
            <person name="Hopkins J.F."/>
            <person name="Kuo A."/>
            <person name="Rensing S.A."/>
            <person name="Schmutz J."/>
            <person name="Symeonidi A."/>
            <person name="Elias M."/>
            <person name="Eveleigh R.J."/>
            <person name="Herman E.K."/>
            <person name="Klute M.J."/>
            <person name="Nakayama T."/>
            <person name="Obornik M."/>
            <person name="Reyes-Prieto A."/>
            <person name="Armbrust E.V."/>
            <person name="Aves S.J."/>
            <person name="Beiko R.G."/>
            <person name="Coutinho P."/>
            <person name="Dacks J.B."/>
            <person name="Durnford D.G."/>
            <person name="Fast N.M."/>
            <person name="Green B.R."/>
            <person name="Grisdale C.J."/>
            <person name="Hempel F."/>
            <person name="Henrissat B."/>
            <person name="Hoppner M.P."/>
            <person name="Ishida K."/>
            <person name="Kim E."/>
            <person name="Koreny L."/>
            <person name="Kroth P.G."/>
            <person name="Liu Y."/>
            <person name="Malik S.B."/>
            <person name="Maier U.G."/>
            <person name="McRose D."/>
            <person name="Mock T."/>
            <person name="Neilson J.A."/>
            <person name="Onodera N.T."/>
            <person name="Poole A.M."/>
            <person name="Pritham E.J."/>
            <person name="Richards T.A."/>
            <person name="Rocap G."/>
            <person name="Roy S.W."/>
            <person name="Sarai C."/>
            <person name="Schaack S."/>
            <person name="Shirato S."/>
            <person name="Slamovits C.H."/>
            <person name="Spencer D.F."/>
            <person name="Suzuki S."/>
            <person name="Worden A.Z."/>
            <person name="Zauner S."/>
            <person name="Barry K."/>
            <person name="Bell C."/>
            <person name="Bharti A.K."/>
            <person name="Crow J.A."/>
            <person name="Grimwood J."/>
            <person name="Kramer R."/>
            <person name="Lindquist E."/>
            <person name="Lucas S."/>
            <person name="Salamov A."/>
            <person name="McFadden G.I."/>
            <person name="Lane C.E."/>
            <person name="Keeling P.J."/>
            <person name="Gray M.W."/>
            <person name="Grigoriev I.V."/>
            <person name="Archibald J.M."/>
        </authorList>
    </citation>
    <scope>NUCLEOTIDE SEQUENCE</scope>
    <source>
        <strain evidence="3 5">CCMP2712</strain>
    </source>
</reference>